<reference evidence="1 2" key="1">
    <citation type="journal article" date="2013" name="Front. Microbiol.">
        <title>The genome of Nitrospina gracilis illuminates the metabolism and evolution of the major marine nitrite oxidizer.</title>
        <authorList>
            <person name="Luecker S."/>
            <person name="Nowka B."/>
            <person name="Rattei T."/>
            <person name="Spieck E."/>
            <person name="and Daims H."/>
        </authorList>
    </citation>
    <scope>NUCLEOTIDE SEQUENCE [LARGE SCALE GENOMIC DNA]</scope>
    <source>
        <strain evidence="1 2">3/211</strain>
    </source>
</reference>
<dbReference type="HOGENOM" id="CLU_2789696_0_0_0"/>
<accession>M1YZS1</accession>
<keyword evidence="2" id="KW-1185">Reference proteome</keyword>
<dbReference type="InParanoid" id="M1YZS1"/>
<dbReference type="AlphaFoldDB" id="M1YZS1"/>
<sequence>MVFHSRGSVKPFYLKTQDVFSTCDFYICRANCQGIMETSPTLEKSPSAKTNQTGEHTFKFRYMGQGKC</sequence>
<proteinExistence type="predicted"/>
<dbReference type="Proteomes" id="UP000011704">
    <property type="component" value="Unassembled WGS sequence"/>
</dbReference>
<evidence type="ECO:0000313" key="1">
    <source>
        <dbReference type="EMBL" id="CCQ90997.1"/>
    </source>
</evidence>
<evidence type="ECO:0000313" key="2">
    <source>
        <dbReference type="Proteomes" id="UP000011704"/>
    </source>
</evidence>
<protein>
    <submittedName>
        <fullName evidence="1">Uncharacterized protein</fullName>
    </submittedName>
</protein>
<organism evidence="1 2">
    <name type="scientific">Nitrospina gracilis (strain 3/211)</name>
    <dbReference type="NCBI Taxonomy" id="1266370"/>
    <lineage>
        <taxon>Bacteria</taxon>
        <taxon>Pseudomonadati</taxon>
        <taxon>Nitrospinota/Tectimicrobiota group</taxon>
        <taxon>Nitrospinota</taxon>
        <taxon>Nitrospinia</taxon>
        <taxon>Nitrospinales</taxon>
        <taxon>Nitrospinaceae</taxon>
        <taxon>Nitrospina</taxon>
    </lineage>
</organism>
<gene>
    <name evidence="1" type="ORF">NITGR_530015</name>
</gene>
<dbReference type="EMBL" id="CAQJ01000059">
    <property type="protein sequence ID" value="CCQ90997.1"/>
    <property type="molecule type" value="Genomic_DNA"/>
</dbReference>
<name>M1YZS1_NITG3</name>
<comment type="caution">
    <text evidence="1">The sequence shown here is derived from an EMBL/GenBank/DDBJ whole genome shotgun (WGS) entry which is preliminary data.</text>
</comment>